<organism evidence="1 2">
    <name type="scientific">Ignelater luminosus</name>
    <name type="common">Cucubano</name>
    <name type="synonym">Pyrophorus luminosus</name>
    <dbReference type="NCBI Taxonomy" id="2038154"/>
    <lineage>
        <taxon>Eukaryota</taxon>
        <taxon>Metazoa</taxon>
        <taxon>Ecdysozoa</taxon>
        <taxon>Arthropoda</taxon>
        <taxon>Hexapoda</taxon>
        <taxon>Insecta</taxon>
        <taxon>Pterygota</taxon>
        <taxon>Neoptera</taxon>
        <taxon>Endopterygota</taxon>
        <taxon>Coleoptera</taxon>
        <taxon>Polyphaga</taxon>
        <taxon>Elateriformia</taxon>
        <taxon>Elateroidea</taxon>
        <taxon>Elateridae</taxon>
        <taxon>Agrypninae</taxon>
        <taxon>Pyrophorini</taxon>
        <taxon>Ignelater</taxon>
    </lineage>
</organism>
<dbReference type="Proteomes" id="UP000801492">
    <property type="component" value="Unassembled WGS sequence"/>
</dbReference>
<protein>
    <submittedName>
        <fullName evidence="1">Uncharacterized protein</fullName>
    </submittedName>
</protein>
<keyword evidence="2" id="KW-1185">Reference proteome</keyword>
<comment type="caution">
    <text evidence="1">The sequence shown here is derived from an EMBL/GenBank/DDBJ whole genome shotgun (WGS) entry which is preliminary data.</text>
</comment>
<dbReference type="OrthoDB" id="6736480at2759"/>
<evidence type="ECO:0000313" key="1">
    <source>
        <dbReference type="EMBL" id="KAF2903432.1"/>
    </source>
</evidence>
<proteinExistence type="predicted"/>
<sequence length="197" mass="23100">MMKISWVEQASNDEVLARKEKTLWKYITKRRDTLIGHIVRHDGIMSTILEGEIEGKNAQGQQRLQHTPQIMEDMNCQTYQEFKRLAQNRHTLLAFQRDVFNKFLKPENQQQTGRKGWMNDQILSTMEKRRKVKNKDPVMIFTETFGRNTERLRKPGSANMKLVMTYSIYVKKVKETTGSIRKNTSGNISDEEGDIVF</sequence>
<dbReference type="EMBL" id="VTPC01001029">
    <property type="protein sequence ID" value="KAF2903432.1"/>
    <property type="molecule type" value="Genomic_DNA"/>
</dbReference>
<accession>A0A8K0GIZ7</accession>
<evidence type="ECO:0000313" key="2">
    <source>
        <dbReference type="Proteomes" id="UP000801492"/>
    </source>
</evidence>
<gene>
    <name evidence="1" type="ORF">ILUMI_02758</name>
</gene>
<reference evidence="1" key="1">
    <citation type="submission" date="2019-08" db="EMBL/GenBank/DDBJ databases">
        <title>The genome of the North American firefly Photinus pyralis.</title>
        <authorList>
            <consortium name="Photinus pyralis genome working group"/>
            <person name="Fallon T.R."/>
            <person name="Sander Lower S.E."/>
            <person name="Weng J.-K."/>
        </authorList>
    </citation>
    <scope>NUCLEOTIDE SEQUENCE</scope>
    <source>
        <strain evidence="1">TRF0915ILg1</strain>
        <tissue evidence="1">Whole body</tissue>
    </source>
</reference>
<dbReference type="AlphaFoldDB" id="A0A8K0GIZ7"/>
<name>A0A8K0GIZ7_IGNLU</name>